<evidence type="ECO:0000259" key="11">
    <source>
        <dbReference type="PROSITE" id="PS50850"/>
    </source>
</evidence>
<feature type="transmembrane region" description="Helical" evidence="10">
    <location>
        <begin position="319"/>
        <end position="341"/>
    </location>
</feature>
<dbReference type="CDD" id="cd17361">
    <property type="entry name" value="MFS_STP"/>
    <property type="match status" value="1"/>
</dbReference>
<feature type="transmembrane region" description="Helical" evidence="10">
    <location>
        <begin position="137"/>
        <end position="159"/>
    </location>
</feature>
<evidence type="ECO:0000256" key="9">
    <source>
        <dbReference type="RuleBase" id="RU003346"/>
    </source>
</evidence>
<dbReference type="RefSeq" id="XP_004497289.1">
    <property type="nucleotide sequence ID" value="XM_004497232.3"/>
</dbReference>
<evidence type="ECO:0000256" key="3">
    <source>
        <dbReference type="ARBA" id="ARBA00022448"/>
    </source>
</evidence>
<dbReference type="InterPro" id="IPR044778">
    <property type="entry name" value="MFS_STP/MST-like_plant"/>
</dbReference>
<keyword evidence="5 10" id="KW-0812">Transmembrane</keyword>
<dbReference type="PROSITE" id="PS00216">
    <property type="entry name" value="SUGAR_TRANSPORT_1"/>
    <property type="match status" value="1"/>
</dbReference>
<evidence type="ECO:0000256" key="6">
    <source>
        <dbReference type="ARBA" id="ARBA00022847"/>
    </source>
</evidence>
<feature type="transmembrane region" description="Helical" evidence="10">
    <location>
        <begin position="21"/>
        <end position="39"/>
    </location>
</feature>
<dbReference type="Gene3D" id="1.20.1250.20">
    <property type="entry name" value="MFS general substrate transporter like domains"/>
    <property type="match status" value="1"/>
</dbReference>
<dbReference type="Proteomes" id="UP000087171">
    <property type="component" value="Chromosome Ca4"/>
</dbReference>
<keyword evidence="7 10" id="KW-1133">Transmembrane helix</keyword>
<evidence type="ECO:0000313" key="12">
    <source>
        <dbReference type="Proteomes" id="UP000087171"/>
    </source>
</evidence>
<comment type="subcellular location">
    <subcellularLocation>
        <location evidence="1">Membrane</location>
        <topology evidence="1">Multi-pass membrane protein</topology>
    </subcellularLocation>
</comment>
<dbReference type="Pfam" id="PF00083">
    <property type="entry name" value="Sugar_tr"/>
    <property type="match status" value="1"/>
</dbReference>
<dbReference type="GO" id="GO:0015145">
    <property type="term" value="F:monosaccharide transmembrane transporter activity"/>
    <property type="evidence" value="ECO:0007669"/>
    <property type="project" value="InterPro"/>
</dbReference>
<dbReference type="InterPro" id="IPR020846">
    <property type="entry name" value="MFS_dom"/>
</dbReference>
<feature type="transmembrane region" description="Helical" evidence="10">
    <location>
        <begin position="82"/>
        <end position="100"/>
    </location>
</feature>
<dbReference type="OrthoDB" id="1384904at2759"/>
<dbReference type="InterPro" id="IPR005829">
    <property type="entry name" value="Sugar_transporter_CS"/>
</dbReference>
<protein>
    <submittedName>
        <fullName evidence="13">Sugar transport protein 10</fullName>
    </submittedName>
</protein>
<dbReference type="PRINTS" id="PR00171">
    <property type="entry name" value="SUGRTRNSPORT"/>
</dbReference>
<feature type="transmembrane region" description="Helical" evidence="10">
    <location>
        <begin position="388"/>
        <end position="410"/>
    </location>
</feature>
<feature type="transmembrane region" description="Helical" evidence="10">
    <location>
        <begin position="112"/>
        <end position="131"/>
    </location>
</feature>
<organism evidence="12 13">
    <name type="scientific">Cicer arietinum</name>
    <name type="common">Chickpea</name>
    <name type="synonym">Garbanzo</name>
    <dbReference type="NCBI Taxonomy" id="3827"/>
    <lineage>
        <taxon>Eukaryota</taxon>
        <taxon>Viridiplantae</taxon>
        <taxon>Streptophyta</taxon>
        <taxon>Embryophyta</taxon>
        <taxon>Tracheophyta</taxon>
        <taxon>Spermatophyta</taxon>
        <taxon>Magnoliopsida</taxon>
        <taxon>eudicotyledons</taxon>
        <taxon>Gunneridae</taxon>
        <taxon>Pentapetalae</taxon>
        <taxon>rosids</taxon>
        <taxon>fabids</taxon>
        <taxon>Fabales</taxon>
        <taxon>Fabaceae</taxon>
        <taxon>Papilionoideae</taxon>
        <taxon>50 kb inversion clade</taxon>
        <taxon>NPAAA clade</taxon>
        <taxon>Hologalegina</taxon>
        <taxon>IRL clade</taxon>
        <taxon>Cicereae</taxon>
        <taxon>Cicer</taxon>
    </lineage>
</organism>
<evidence type="ECO:0000256" key="1">
    <source>
        <dbReference type="ARBA" id="ARBA00004141"/>
    </source>
</evidence>
<feature type="transmembrane region" description="Helical" evidence="10">
    <location>
        <begin position="202"/>
        <end position="221"/>
    </location>
</feature>
<proteinExistence type="inferred from homology"/>
<keyword evidence="3 9" id="KW-0813">Transport</keyword>
<dbReference type="FunFam" id="1.20.1250.20:FF:000002">
    <property type="entry name" value="Sugar transport protein 13"/>
    <property type="match status" value="1"/>
</dbReference>
<keyword evidence="8 10" id="KW-0472">Membrane</keyword>
<dbReference type="PaxDb" id="3827-XP_004497289.1"/>
<evidence type="ECO:0000256" key="10">
    <source>
        <dbReference type="SAM" id="Phobius"/>
    </source>
</evidence>
<keyword evidence="6" id="KW-0769">Symport</keyword>
<dbReference type="InterPro" id="IPR036259">
    <property type="entry name" value="MFS_trans_sf"/>
</dbReference>
<accession>A0A1S2Y1J1</accession>
<keyword evidence="12" id="KW-1185">Reference proteome</keyword>
<feature type="transmembrane region" description="Helical" evidence="10">
    <location>
        <begin position="422"/>
        <end position="443"/>
    </location>
</feature>
<dbReference type="eggNOG" id="KOG0254">
    <property type="taxonomic scope" value="Eukaryota"/>
</dbReference>
<reference evidence="12" key="1">
    <citation type="journal article" date="2013" name="Nat. Biotechnol.">
        <title>Draft genome sequence of chickpea (Cicer arietinum) provides a resource for trait improvement.</title>
        <authorList>
            <person name="Varshney R.K."/>
            <person name="Song C."/>
            <person name="Saxena R.K."/>
            <person name="Azam S."/>
            <person name="Yu S."/>
            <person name="Sharpe A.G."/>
            <person name="Cannon S."/>
            <person name="Baek J."/>
            <person name="Rosen B.D."/>
            <person name="Tar'an B."/>
            <person name="Millan T."/>
            <person name="Zhang X."/>
            <person name="Ramsay L.D."/>
            <person name="Iwata A."/>
            <person name="Wang Y."/>
            <person name="Nelson W."/>
            <person name="Farmer A.D."/>
            <person name="Gaur P.M."/>
            <person name="Soderlund C."/>
            <person name="Penmetsa R.V."/>
            <person name="Xu C."/>
            <person name="Bharti A.K."/>
            <person name="He W."/>
            <person name="Winter P."/>
            <person name="Zhao S."/>
            <person name="Hane J.K."/>
            <person name="Carrasquilla-Garcia N."/>
            <person name="Condie J.A."/>
            <person name="Upadhyaya H.D."/>
            <person name="Luo M.C."/>
            <person name="Thudi M."/>
            <person name="Gowda C.L."/>
            <person name="Singh N.P."/>
            <person name="Lichtenzveig J."/>
            <person name="Gali K.K."/>
            <person name="Rubio J."/>
            <person name="Nadarajan N."/>
            <person name="Dolezel J."/>
            <person name="Bansal K.C."/>
            <person name="Xu X."/>
            <person name="Edwards D."/>
            <person name="Zhang G."/>
            <person name="Kahl G."/>
            <person name="Gil J."/>
            <person name="Singh K.B."/>
            <person name="Datta S.K."/>
            <person name="Jackson S.A."/>
            <person name="Wang J."/>
            <person name="Cook D.R."/>
        </authorList>
    </citation>
    <scope>NUCLEOTIDE SEQUENCE [LARGE SCALE GENOMIC DNA]</scope>
    <source>
        <strain evidence="12">cv. CDC Frontier</strain>
    </source>
</reference>
<reference evidence="13" key="2">
    <citation type="submission" date="2025-08" db="UniProtKB">
        <authorList>
            <consortium name="RefSeq"/>
        </authorList>
    </citation>
    <scope>IDENTIFICATION</scope>
    <source>
        <tissue evidence="13">Etiolated seedlings</tissue>
    </source>
</reference>
<comment type="similarity">
    <text evidence="2 9">Belongs to the major facilitator superfamily. Sugar transporter (TC 2.A.1.1) family.</text>
</comment>
<evidence type="ECO:0000256" key="4">
    <source>
        <dbReference type="ARBA" id="ARBA00022597"/>
    </source>
</evidence>
<dbReference type="InterPro" id="IPR005828">
    <property type="entry name" value="MFS_sugar_transport-like"/>
</dbReference>
<feature type="transmembrane region" description="Helical" evidence="10">
    <location>
        <begin position="171"/>
        <end position="190"/>
    </location>
</feature>
<dbReference type="PANTHER" id="PTHR23500:SF460">
    <property type="entry name" value="SUGAR TRANSPORT PROTEIN 11"/>
    <property type="match status" value="1"/>
</dbReference>
<dbReference type="InterPro" id="IPR045262">
    <property type="entry name" value="STP/PLT_plant"/>
</dbReference>
<dbReference type="PROSITE" id="PS00217">
    <property type="entry name" value="SUGAR_TRANSPORT_2"/>
    <property type="match status" value="1"/>
</dbReference>
<dbReference type="GO" id="GO:0016020">
    <property type="term" value="C:membrane"/>
    <property type="evidence" value="ECO:0007669"/>
    <property type="project" value="UniProtKB-SubCell"/>
</dbReference>
<evidence type="ECO:0000256" key="7">
    <source>
        <dbReference type="ARBA" id="ARBA00022989"/>
    </source>
</evidence>
<keyword evidence="4 13" id="KW-0762">Sugar transport</keyword>
<dbReference type="PROSITE" id="PS50850">
    <property type="entry name" value="MFS"/>
    <property type="match status" value="1"/>
</dbReference>
<dbReference type="AlphaFoldDB" id="A0A1S2Y1J1"/>
<evidence type="ECO:0000313" key="13">
    <source>
        <dbReference type="RefSeq" id="XP_004497289.1"/>
    </source>
</evidence>
<evidence type="ECO:0000256" key="8">
    <source>
        <dbReference type="ARBA" id="ARBA00023136"/>
    </source>
</evidence>
<feature type="transmembrane region" description="Helical" evidence="10">
    <location>
        <begin position="283"/>
        <end position="307"/>
    </location>
</feature>
<dbReference type="SUPFAM" id="SSF103473">
    <property type="entry name" value="MFS general substrate transporter"/>
    <property type="match status" value="1"/>
</dbReference>
<evidence type="ECO:0000256" key="5">
    <source>
        <dbReference type="ARBA" id="ARBA00022692"/>
    </source>
</evidence>
<name>A0A1S2Y1J1_CICAR</name>
<dbReference type="InterPro" id="IPR003663">
    <property type="entry name" value="Sugar/inositol_transpt"/>
</dbReference>
<evidence type="ECO:0000256" key="2">
    <source>
        <dbReference type="ARBA" id="ARBA00010992"/>
    </source>
</evidence>
<feature type="domain" description="Major facilitator superfamily (MFS) profile" evidence="11">
    <location>
        <begin position="26"/>
        <end position="476"/>
    </location>
</feature>
<feature type="transmembrane region" description="Helical" evidence="10">
    <location>
        <begin position="449"/>
        <end position="472"/>
    </location>
</feature>
<feature type="transmembrane region" description="Helical" evidence="10">
    <location>
        <begin position="348"/>
        <end position="368"/>
    </location>
</feature>
<dbReference type="KEGG" id="cam:101514262"/>
<sequence length="514" mass="56520">MAGGSFVDTGNAKQFDGKITIFVLITSFVAAMGGLLFGYDLGITGGVTSMDPFLIKFFPNVYKQMKGETHYENQYCKYDNELLTLFTSSLYLAALVASFFASSTTRVMGRKASMFIGGLFFLVGALLNGFATDIRMLIVGRLLLGFGVGYCNQSVPLYLSEIAPAKIRGALNIGFQMMITIGILVANLINYGTSKLENGWRISLGLGAVPAIMLCLGSLFLDDTPNSMIDRGLPEVAKEILQKIRGVDNVDEELQDLINASEAAKNAEHSWKNIAQPKYKPQLTFCSFIPFFQQLTGINVIMFYAPVLFKTLGFGNDAALMSAVISGGVNVLATFVSIFTVDKFGRRFLFLEGGIQMFICQIAVGTMIALKYGVSGEGSFTKGEANLLLFFICAYVAAFAWSWGPLGWLVPSEICSLEVRSAGQAINVAVNMLFTFGIAQVFLNMLCHLKFGLFFFFAAFVLVMTTFIALFLPETKNIPIEEMSKVWKSHWFWTKYVPDVDMAANNERKITTQS</sequence>
<dbReference type="GeneID" id="101514262"/>
<dbReference type="NCBIfam" id="TIGR00879">
    <property type="entry name" value="SP"/>
    <property type="match status" value="1"/>
</dbReference>
<gene>
    <name evidence="13" type="primary">LOC101514262</name>
</gene>
<dbReference type="PANTHER" id="PTHR23500">
    <property type="entry name" value="SOLUTE CARRIER FAMILY 2, FACILITATED GLUCOSE TRANSPORTER"/>
    <property type="match status" value="1"/>
</dbReference>
<dbReference type="GO" id="GO:0015293">
    <property type="term" value="F:symporter activity"/>
    <property type="evidence" value="ECO:0007669"/>
    <property type="project" value="UniProtKB-KW"/>
</dbReference>